<dbReference type="EMBL" id="JAMSHJ010000001">
    <property type="protein sequence ID" value="KAI5447840.1"/>
    <property type="molecule type" value="Genomic_DNA"/>
</dbReference>
<gene>
    <name evidence="2" type="ORF">KIW84_015333</name>
</gene>
<dbReference type="AlphaFoldDB" id="A0A9D5H083"/>
<comment type="caution">
    <text evidence="2">The sequence shown here is derived from an EMBL/GenBank/DDBJ whole genome shotgun (WGS) entry which is preliminary data.</text>
</comment>
<comment type="similarity">
    <text evidence="1">Belongs to the plant acyltransferase family.</text>
</comment>
<evidence type="ECO:0000256" key="1">
    <source>
        <dbReference type="ARBA" id="ARBA00009861"/>
    </source>
</evidence>
<dbReference type="Proteomes" id="UP001058974">
    <property type="component" value="Chromosome 1"/>
</dbReference>
<dbReference type="InterPro" id="IPR050898">
    <property type="entry name" value="Plant_acyltransferase"/>
</dbReference>
<evidence type="ECO:0008006" key="4">
    <source>
        <dbReference type="Google" id="ProtNLM"/>
    </source>
</evidence>
<organism evidence="2 3">
    <name type="scientific">Pisum sativum</name>
    <name type="common">Garden pea</name>
    <name type="synonym">Lathyrus oleraceus</name>
    <dbReference type="NCBI Taxonomy" id="3888"/>
    <lineage>
        <taxon>Eukaryota</taxon>
        <taxon>Viridiplantae</taxon>
        <taxon>Streptophyta</taxon>
        <taxon>Embryophyta</taxon>
        <taxon>Tracheophyta</taxon>
        <taxon>Spermatophyta</taxon>
        <taxon>Magnoliopsida</taxon>
        <taxon>eudicotyledons</taxon>
        <taxon>Gunneridae</taxon>
        <taxon>Pentapetalae</taxon>
        <taxon>rosids</taxon>
        <taxon>fabids</taxon>
        <taxon>Fabales</taxon>
        <taxon>Fabaceae</taxon>
        <taxon>Papilionoideae</taxon>
        <taxon>50 kb inversion clade</taxon>
        <taxon>NPAAA clade</taxon>
        <taxon>Hologalegina</taxon>
        <taxon>IRL clade</taxon>
        <taxon>Fabeae</taxon>
        <taxon>Lathyrus</taxon>
    </lineage>
</organism>
<accession>A0A9D5H083</accession>
<protein>
    <recommendedName>
        <fullName evidence="4">Taxadien-5-alpha-ol O-acetyltransferase</fullName>
    </recommendedName>
</protein>
<dbReference type="Gene3D" id="3.30.559.10">
    <property type="entry name" value="Chloramphenicol acetyltransferase-like domain"/>
    <property type="match status" value="2"/>
</dbReference>
<evidence type="ECO:0000313" key="2">
    <source>
        <dbReference type="EMBL" id="KAI5447840.1"/>
    </source>
</evidence>
<name>A0A9D5H083_PEA</name>
<evidence type="ECO:0000313" key="3">
    <source>
        <dbReference type="Proteomes" id="UP001058974"/>
    </source>
</evidence>
<sequence>KIALQTKMMKNKEQTLIFPSHTHFSDDHTLPLSHLDTDRNLHLTIRYLRAYTATTTTHHHSNHFHVISSSLSQTLPHYYPLAGTLRRRKHPDNRLELFCTTNQGIPLIHTTVDFTLDSVNYLDDPASPFVEQLVPDPEPEEGMEHPCMLQLTVFKCGGFTLGAAIHHSLCDGMGGTLFFNSVAELARGVTRITVEPIWDREKLLGPRDPPRVDSPLIREFLSLDKEFSPYKENIGPVKRECFHVRDECLDNFKRSLFDQSGFNFTTFEALGAYIWRSKVRASRVEDKEKVKFAYSINIRRLIKPSLPPGYWGNGCVPMYVQLSAKDLIERPIWETAELIRKSKSNVSDEYVRSFIDYQELHFGDGITARKWVSGFTDWRHLGHSTVDFGWGGPVTVLPLGRNLLGSVEPCFFLPYSTASAEKKDGFKVLVTLNEAALFAFREDMQMFAGGQETALLPRI</sequence>
<keyword evidence="3" id="KW-1185">Reference proteome</keyword>
<reference evidence="2 3" key="1">
    <citation type="journal article" date="2022" name="Nat. Genet.">
        <title>Improved pea reference genome and pan-genome highlight genomic features and evolutionary characteristics.</title>
        <authorList>
            <person name="Yang T."/>
            <person name="Liu R."/>
            <person name="Luo Y."/>
            <person name="Hu S."/>
            <person name="Wang D."/>
            <person name="Wang C."/>
            <person name="Pandey M.K."/>
            <person name="Ge S."/>
            <person name="Xu Q."/>
            <person name="Li N."/>
            <person name="Li G."/>
            <person name="Huang Y."/>
            <person name="Saxena R.K."/>
            <person name="Ji Y."/>
            <person name="Li M."/>
            <person name="Yan X."/>
            <person name="He Y."/>
            <person name="Liu Y."/>
            <person name="Wang X."/>
            <person name="Xiang C."/>
            <person name="Varshney R.K."/>
            <person name="Ding H."/>
            <person name="Gao S."/>
            <person name="Zong X."/>
        </authorList>
    </citation>
    <scope>NUCLEOTIDE SEQUENCE [LARGE SCALE GENOMIC DNA]</scope>
    <source>
        <strain evidence="2 3">cv. Zhongwan 6</strain>
    </source>
</reference>
<dbReference type="Gramene" id="Psat01G0533300-T1">
    <property type="protein sequence ID" value="KAI5447840.1"/>
    <property type="gene ID" value="KIW84_015333"/>
</dbReference>
<proteinExistence type="inferred from homology"/>
<dbReference type="Pfam" id="PF02458">
    <property type="entry name" value="Transferase"/>
    <property type="match status" value="1"/>
</dbReference>
<dbReference type="PANTHER" id="PTHR31147:SF33">
    <property type="entry name" value="N-HYDROXYCINNAMOYL_BENZOYLTRANSFERASE, PUTATIVE-RELATED"/>
    <property type="match status" value="1"/>
</dbReference>
<feature type="non-terminal residue" evidence="2">
    <location>
        <position position="1"/>
    </location>
</feature>
<dbReference type="InterPro" id="IPR023213">
    <property type="entry name" value="CAT-like_dom_sf"/>
</dbReference>
<dbReference type="PANTHER" id="PTHR31147">
    <property type="entry name" value="ACYL TRANSFERASE 4"/>
    <property type="match status" value="1"/>
</dbReference>